<gene>
    <name evidence="5" type="ORF">AB205_0163110</name>
</gene>
<reference evidence="6" key="1">
    <citation type="journal article" date="2017" name="Nat. Commun.">
        <title>The North American bullfrog draft genome provides insight into hormonal regulation of long noncoding RNA.</title>
        <authorList>
            <person name="Hammond S.A."/>
            <person name="Warren R.L."/>
            <person name="Vandervalk B.P."/>
            <person name="Kucuk E."/>
            <person name="Khan H."/>
            <person name="Gibb E.A."/>
            <person name="Pandoh P."/>
            <person name="Kirk H."/>
            <person name="Zhao Y."/>
            <person name="Jones M."/>
            <person name="Mungall A.J."/>
            <person name="Coope R."/>
            <person name="Pleasance S."/>
            <person name="Moore R.A."/>
            <person name="Holt R.A."/>
            <person name="Round J.M."/>
            <person name="Ohora S."/>
            <person name="Walle B.V."/>
            <person name="Veldhoen N."/>
            <person name="Helbing C.C."/>
            <person name="Birol I."/>
        </authorList>
    </citation>
    <scope>NUCLEOTIDE SEQUENCE [LARGE SCALE GENOMIC DNA]</scope>
</reference>
<feature type="non-terminal residue" evidence="5">
    <location>
        <position position="217"/>
    </location>
</feature>
<name>A0A2G9RV56_AQUCT</name>
<evidence type="ECO:0000256" key="1">
    <source>
        <dbReference type="ARBA" id="ARBA00010515"/>
    </source>
</evidence>
<dbReference type="GO" id="GO:0016787">
    <property type="term" value="F:hydrolase activity"/>
    <property type="evidence" value="ECO:0007669"/>
    <property type="project" value="UniProtKB-KW"/>
</dbReference>
<evidence type="ECO:0000313" key="5">
    <source>
        <dbReference type="EMBL" id="PIO31714.1"/>
    </source>
</evidence>
<dbReference type="Gene3D" id="3.40.50.1820">
    <property type="entry name" value="alpha/beta hydrolase"/>
    <property type="match status" value="1"/>
</dbReference>
<dbReference type="Pfam" id="PF07859">
    <property type="entry name" value="Abhydrolase_3"/>
    <property type="match status" value="2"/>
</dbReference>
<feature type="active site" evidence="3">
    <location>
        <position position="45"/>
    </location>
</feature>
<dbReference type="SUPFAM" id="SSF53474">
    <property type="entry name" value="alpha/beta-Hydrolases"/>
    <property type="match status" value="1"/>
</dbReference>
<dbReference type="PROSITE" id="PS01174">
    <property type="entry name" value="LIPASE_GDXG_SER"/>
    <property type="match status" value="1"/>
</dbReference>
<dbReference type="PANTHER" id="PTHR48081:SF28">
    <property type="entry name" value="ALPHA_BETA HYDROLASE FOLD-3 DOMAIN-CONTAINING PROTEIN"/>
    <property type="match status" value="1"/>
</dbReference>
<organism evidence="5 6">
    <name type="scientific">Aquarana catesbeiana</name>
    <name type="common">American bullfrog</name>
    <name type="synonym">Rana catesbeiana</name>
    <dbReference type="NCBI Taxonomy" id="8400"/>
    <lineage>
        <taxon>Eukaryota</taxon>
        <taxon>Metazoa</taxon>
        <taxon>Chordata</taxon>
        <taxon>Craniata</taxon>
        <taxon>Vertebrata</taxon>
        <taxon>Euteleostomi</taxon>
        <taxon>Amphibia</taxon>
        <taxon>Batrachia</taxon>
        <taxon>Anura</taxon>
        <taxon>Neobatrachia</taxon>
        <taxon>Ranoidea</taxon>
        <taxon>Ranidae</taxon>
        <taxon>Aquarana</taxon>
    </lineage>
</organism>
<comment type="similarity">
    <text evidence="1">Belongs to the 'GDXG' lipolytic enzyme family.</text>
</comment>
<dbReference type="InterPro" id="IPR029058">
    <property type="entry name" value="AB_hydrolase_fold"/>
</dbReference>
<evidence type="ECO:0000256" key="2">
    <source>
        <dbReference type="ARBA" id="ARBA00022801"/>
    </source>
</evidence>
<evidence type="ECO:0000313" key="6">
    <source>
        <dbReference type="Proteomes" id="UP000228934"/>
    </source>
</evidence>
<accession>A0A2G9RV56</accession>
<evidence type="ECO:0000256" key="3">
    <source>
        <dbReference type="PROSITE-ProRule" id="PRU10038"/>
    </source>
</evidence>
<proteinExistence type="inferred from homology"/>
<sequence length="217" mass="25043">YRLAPKFHFPAQFDDVYIVVKFFLQQSTLKKYSVDANRIAVSGDSAGGNLAAAVTQELLHDPEVKVKLKIQALIYPVLQSLDLNTPSYRENGNMPILSRTLMVRFWSEYFTTDQKLFEAMFTNRHMPSQEAHLFKFINWSTLLPDSLKNHHIYHKPQYGDPSFVKKYPAILDTRVSPLLTEDDKLKGLPLTYVITCMYDVLRDDGFMYVSRLRQAGV</sequence>
<dbReference type="Proteomes" id="UP000228934">
    <property type="component" value="Unassembled WGS sequence"/>
</dbReference>
<dbReference type="EMBL" id="KV932645">
    <property type="protein sequence ID" value="PIO31714.1"/>
    <property type="molecule type" value="Genomic_DNA"/>
</dbReference>
<dbReference type="PANTHER" id="PTHR48081">
    <property type="entry name" value="AB HYDROLASE SUPERFAMILY PROTEIN C4A8.06C"/>
    <property type="match status" value="1"/>
</dbReference>
<evidence type="ECO:0000259" key="4">
    <source>
        <dbReference type="Pfam" id="PF07859"/>
    </source>
</evidence>
<keyword evidence="2" id="KW-0378">Hydrolase</keyword>
<dbReference type="InterPro" id="IPR013094">
    <property type="entry name" value="AB_hydrolase_3"/>
</dbReference>
<feature type="domain" description="Alpha/beta hydrolase fold-3" evidence="4">
    <location>
        <begin position="1"/>
        <end position="115"/>
    </location>
</feature>
<feature type="domain" description="Alpha/beta hydrolase fold-3" evidence="4">
    <location>
        <begin position="171"/>
        <end position="217"/>
    </location>
</feature>
<keyword evidence="6" id="KW-1185">Reference proteome</keyword>
<feature type="non-terminal residue" evidence="5">
    <location>
        <position position="1"/>
    </location>
</feature>
<protein>
    <recommendedName>
        <fullName evidence="4">Alpha/beta hydrolase fold-3 domain-containing protein</fullName>
    </recommendedName>
</protein>
<dbReference type="OrthoDB" id="408631at2759"/>
<dbReference type="AlphaFoldDB" id="A0A2G9RV56"/>
<dbReference type="InterPro" id="IPR050300">
    <property type="entry name" value="GDXG_lipolytic_enzyme"/>
</dbReference>
<dbReference type="InterPro" id="IPR033140">
    <property type="entry name" value="Lipase_GDXG_put_SER_AS"/>
</dbReference>